<dbReference type="InterPro" id="IPR002078">
    <property type="entry name" value="Sigma_54_int"/>
</dbReference>
<dbReference type="InterPro" id="IPR009057">
    <property type="entry name" value="Homeodomain-like_sf"/>
</dbReference>
<evidence type="ECO:0000256" key="2">
    <source>
        <dbReference type="ARBA" id="ARBA00022840"/>
    </source>
</evidence>
<evidence type="ECO:0000256" key="5">
    <source>
        <dbReference type="PROSITE-ProRule" id="PRU00169"/>
    </source>
</evidence>
<evidence type="ECO:0000256" key="1">
    <source>
        <dbReference type="ARBA" id="ARBA00022741"/>
    </source>
</evidence>
<name>A0A7C3J672_UNCW3</name>
<feature type="modified residue" description="4-aspartylphosphate" evidence="5">
    <location>
        <position position="54"/>
    </location>
</feature>
<feature type="domain" description="Response regulatory" evidence="7">
    <location>
        <begin position="5"/>
        <end position="120"/>
    </location>
</feature>
<dbReference type="SUPFAM" id="SSF46689">
    <property type="entry name" value="Homeodomain-like"/>
    <property type="match status" value="1"/>
</dbReference>
<dbReference type="SMART" id="SM00448">
    <property type="entry name" value="REC"/>
    <property type="match status" value="1"/>
</dbReference>
<reference evidence="8" key="1">
    <citation type="journal article" date="2020" name="mSystems">
        <title>Genome- and Community-Level Interaction Insights into Carbon Utilization and Element Cycling Functions of Hydrothermarchaeota in Hydrothermal Sediment.</title>
        <authorList>
            <person name="Zhou Z."/>
            <person name="Liu Y."/>
            <person name="Xu W."/>
            <person name="Pan J."/>
            <person name="Luo Z.H."/>
            <person name="Li M."/>
        </authorList>
    </citation>
    <scope>NUCLEOTIDE SEQUENCE [LARGE SCALE GENOMIC DNA]</scope>
    <source>
        <strain evidence="8">SpSt-464</strain>
    </source>
</reference>
<dbReference type="CDD" id="cd00009">
    <property type="entry name" value="AAA"/>
    <property type="match status" value="1"/>
</dbReference>
<dbReference type="SUPFAM" id="SSF52172">
    <property type="entry name" value="CheY-like"/>
    <property type="match status" value="1"/>
</dbReference>
<dbReference type="PROSITE" id="PS00688">
    <property type="entry name" value="SIGMA54_INTERACT_3"/>
    <property type="match status" value="1"/>
</dbReference>
<dbReference type="Gene3D" id="3.40.50.300">
    <property type="entry name" value="P-loop containing nucleotide triphosphate hydrolases"/>
    <property type="match status" value="1"/>
</dbReference>
<dbReference type="Pfam" id="PF00158">
    <property type="entry name" value="Sigma54_activat"/>
    <property type="match status" value="1"/>
</dbReference>
<dbReference type="InterPro" id="IPR003593">
    <property type="entry name" value="AAA+_ATPase"/>
</dbReference>
<dbReference type="PANTHER" id="PTHR32071:SF57">
    <property type="entry name" value="C4-DICARBOXYLATE TRANSPORT TRANSCRIPTIONAL REGULATORY PROTEIN DCTD"/>
    <property type="match status" value="1"/>
</dbReference>
<dbReference type="AlphaFoldDB" id="A0A7C3J672"/>
<dbReference type="InterPro" id="IPR011006">
    <property type="entry name" value="CheY-like_superfamily"/>
</dbReference>
<dbReference type="InterPro" id="IPR025662">
    <property type="entry name" value="Sigma_54_int_dom_ATP-bd_1"/>
</dbReference>
<dbReference type="FunFam" id="3.40.50.300:FF:000006">
    <property type="entry name" value="DNA-binding transcriptional regulator NtrC"/>
    <property type="match status" value="1"/>
</dbReference>
<accession>A0A7C3J672</accession>
<dbReference type="InterPro" id="IPR002197">
    <property type="entry name" value="HTH_Fis"/>
</dbReference>
<sequence length="450" mass="52172">MNKYHILIVDDDLNRCRVLDYRLKKFGYKTTYTTNPKDALEKFKDENIDLVISDIKMQEMSGIELLKKLKEIDPLVNVILITAFGKTQELLLEALRNGAFDFLEKVEDSDYLIEIVERGLKNRDEKLNYLYLKEKVIFEIPSEFIGEDEKIKKILKNINDISKTDSTVLITGESGTGKELIARMIHKNSKRRDNNFVSFNCAALNPNLIESELFGYKKGAFTGAYTNKDGLIKVADMGTLFLDEISEMDISLQAKLLRVLQEREVVPVGSTDPIPVDVRIISATNKNIDDEVKKNNFRLDLFYRLNVIRIDLPPLRERKEDIPKIFDYYVDFYSKKMGKVIKRIDPSVYDLLKDYSWPGNVRELMNIVERIIVIKDNSEIKKSDIPQLSILKVQQTSKGFTPQKIDDVEKKLIEDTLKFYNYDKKQASIALGINISTLYRKIKDYRIEES</sequence>
<dbReference type="Pfam" id="PF00072">
    <property type="entry name" value="Response_reg"/>
    <property type="match status" value="1"/>
</dbReference>
<dbReference type="SMART" id="SM00382">
    <property type="entry name" value="AAA"/>
    <property type="match status" value="1"/>
</dbReference>
<organism evidence="8">
    <name type="scientific">candidate division WOR-3 bacterium</name>
    <dbReference type="NCBI Taxonomy" id="2052148"/>
    <lineage>
        <taxon>Bacteria</taxon>
        <taxon>Bacteria division WOR-3</taxon>
    </lineage>
</organism>
<dbReference type="PANTHER" id="PTHR32071">
    <property type="entry name" value="TRANSCRIPTIONAL REGULATORY PROTEIN"/>
    <property type="match status" value="1"/>
</dbReference>
<proteinExistence type="predicted"/>
<evidence type="ECO:0000259" key="7">
    <source>
        <dbReference type="PROSITE" id="PS50110"/>
    </source>
</evidence>
<dbReference type="PROSITE" id="PS50110">
    <property type="entry name" value="RESPONSE_REGULATORY"/>
    <property type="match status" value="1"/>
</dbReference>
<keyword evidence="4" id="KW-0804">Transcription</keyword>
<dbReference type="PROSITE" id="PS00675">
    <property type="entry name" value="SIGMA54_INTERACT_1"/>
    <property type="match status" value="1"/>
</dbReference>
<keyword evidence="1" id="KW-0547">Nucleotide-binding</keyword>
<gene>
    <name evidence="8" type="ORF">ENS15_04070</name>
</gene>
<evidence type="ECO:0000256" key="4">
    <source>
        <dbReference type="ARBA" id="ARBA00023163"/>
    </source>
</evidence>
<dbReference type="Gene3D" id="1.10.10.60">
    <property type="entry name" value="Homeodomain-like"/>
    <property type="match status" value="1"/>
</dbReference>
<dbReference type="Pfam" id="PF25601">
    <property type="entry name" value="AAA_lid_14"/>
    <property type="match status" value="1"/>
</dbReference>
<dbReference type="GO" id="GO:0005524">
    <property type="term" value="F:ATP binding"/>
    <property type="evidence" value="ECO:0007669"/>
    <property type="project" value="UniProtKB-KW"/>
</dbReference>
<keyword evidence="3" id="KW-0805">Transcription regulation</keyword>
<evidence type="ECO:0000259" key="6">
    <source>
        <dbReference type="PROSITE" id="PS50045"/>
    </source>
</evidence>
<dbReference type="EMBL" id="DSTT01000005">
    <property type="protein sequence ID" value="HFK23810.1"/>
    <property type="molecule type" value="Genomic_DNA"/>
</dbReference>
<comment type="caution">
    <text evidence="8">The sequence shown here is derived from an EMBL/GenBank/DDBJ whole genome shotgun (WGS) entry which is preliminary data.</text>
</comment>
<dbReference type="Pfam" id="PF02954">
    <property type="entry name" value="HTH_8"/>
    <property type="match status" value="1"/>
</dbReference>
<evidence type="ECO:0000256" key="3">
    <source>
        <dbReference type="ARBA" id="ARBA00023015"/>
    </source>
</evidence>
<dbReference type="InterPro" id="IPR001789">
    <property type="entry name" value="Sig_transdc_resp-reg_receiver"/>
</dbReference>
<dbReference type="PROSITE" id="PS50045">
    <property type="entry name" value="SIGMA54_INTERACT_4"/>
    <property type="match status" value="1"/>
</dbReference>
<evidence type="ECO:0000313" key="8">
    <source>
        <dbReference type="EMBL" id="HFK23810.1"/>
    </source>
</evidence>
<dbReference type="Gene3D" id="3.40.50.2300">
    <property type="match status" value="1"/>
</dbReference>
<protein>
    <submittedName>
        <fullName evidence="8">Sigma-54-dependent Fis family transcriptional regulator</fullName>
    </submittedName>
</protein>
<dbReference type="GO" id="GO:0006355">
    <property type="term" value="P:regulation of DNA-templated transcription"/>
    <property type="evidence" value="ECO:0007669"/>
    <property type="project" value="InterPro"/>
</dbReference>
<dbReference type="InterPro" id="IPR058031">
    <property type="entry name" value="AAA_lid_NorR"/>
</dbReference>
<keyword evidence="5" id="KW-0597">Phosphoprotein</keyword>
<dbReference type="GO" id="GO:0043565">
    <property type="term" value="F:sequence-specific DNA binding"/>
    <property type="evidence" value="ECO:0007669"/>
    <property type="project" value="InterPro"/>
</dbReference>
<dbReference type="SUPFAM" id="SSF52540">
    <property type="entry name" value="P-loop containing nucleoside triphosphate hydrolases"/>
    <property type="match status" value="1"/>
</dbReference>
<keyword evidence="2" id="KW-0067">ATP-binding</keyword>
<dbReference type="InterPro" id="IPR027417">
    <property type="entry name" value="P-loop_NTPase"/>
</dbReference>
<dbReference type="InterPro" id="IPR025944">
    <property type="entry name" value="Sigma_54_int_dom_CS"/>
</dbReference>
<dbReference type="Gene3D" id="1.10.8.60">
    <property type="match status" value="1"/>
</dbReference>
<dbReference type="GO" id="GO:0000160">
    <property type="term" value="P:phosphorelay signal transduction system"/>
    <property type="evidence" value="ECO:0007669"/>
    <property type="project" value="InterPro"/>
</dbReference>
<feature type="domain" description="Sigma-54 factor interaction" evidence="6">
    <location>
        <begin position="144"/>
        <end position="373"/>
    </location>
</feature>